<protein>
    <recommendedName>
        <fullName evidence="1">PPi-type phosphoenolpyruvate carboxykinase lobe 2 domain-containing protein</fullName>
    </recommendedName>
</protein>
<proteinExistence type="predicted"/>
<dbReference type="AlphaFoldDB" id="A0A139SK49"/>
<evidence type="ECO:0000313" key="2">
    <source>
        <dbReference type="EMBL" id="KXU34931.1"/>
    </source>
</evidence>
<dbReference type="STRING" id="1548208.AXK12_06580"/>
<dbReference type="OrthoDB" id="366044at2"/>
<sequence length="1165" mass="129684">MGLRSSASTESPTPEDEALLPLYINLRLRYLGLPPFPLQEGAAALDTLTSGLIALSREKDRLLSRFLCPADRRIQNYLDRLLGEGAPQLPHTTFVLDRHGLARTLSLPPDRDHFESAIVSSYRVRQGVLHNPRSDRRTTQGLFHIAEGGLPIPDDKKAVPLDVFGRLLDHALRPTAELMELPFLSTTPKPAHAAHAQPTGCFLSLLLRPVICPAVPGVSPEKSMEIRFFAPGNLVCNLDFVESIFGNAGDPRLPENDAALDPEHWSGHTGCVILAPHLTRLTKRELGLPHWDQASPRQQRDGMCWREPSELYNDGQAFKITARDASGVIITLLSDNYFGYCKKEVKTQISYATNLYGLAEEEHAGGALIFTRYDLSEDFKANRILKKYPHRLDEALALLGDRALPQPDGSALDRDHPDIVYVPAESRFTLTGGAAVTWQHAGRTVTQLLRPGHVYILPSGYKVHLEKPRDSRTWRLVGTNAECMLAHKPCTVSGGGKSEISKSLSDAILAGPVFVMDFESDFTQVAELLARDYSTRFRDTTRHGSDQRPILSNERSLGSVIKLLTPSRAEFSADYNDWLQTIPQHIKELVFTVKRFYRPEWGDDWRTHFGVDIVNGTPANELRFEGHRIDANFLRVGFLPDGGWRTFGLRMDFQPALKIQVEDDITSSVVVPRKQLASGLGRLDGLSSTTAEPSLKFVHNCEYRLFQRPDEAIRRGYDHQTESDFAQEDNFFSNYEALTPADARALVEDALRLDQFTAPMQALIRRACSGKPDYFVSSAHPRIVDGQPSKNPRYLQVRSNLRNPRETYIAKIGLHLARRVPLDQPVHTPINAVLAGRRNNPAAPKSGIRSLAVYGPLHYMELPELFMEFICSLTGKSPSTTGAGSEGALTKGPFNALPPIYDLNATLVSYAVTGYPGFLSSAGCVGPKARVDHDISLLIPEVWCRIGPQERVPASLIAEGHLERCEDFEHAGRRVLASRLGYRITRRFVSHFCGRVFNHPHVIFTDDMLRPEQQSLDEFADGIDNIVSTQRAVAEHYFADGSIALACPPLRALLHLMRDGHYEGETLAAPAFRARFDAAAILDSDWYHDRLTAKQRIDSAQWSTHCSYLEAFLARDSYAAEAQRLGIATRLHAARKRLAHVQSPAYLDELRGTIGAEPALAPKAD</sequence>
<accession>A0A139SK49</accession>
<organism evidence="2 3">
    <name type="scientific">Cephaloticoccus capnophilus</name>
    <dbReference type="NCBI Taxonomy" id="1548208"/>
    <lineage>
        <taxon>Bacteria</taxon>
        <taxon>Pseudomonadati</taxon>
        <taxon>Verrucomicrobiota</taxon>
        <taxon>Opitutia</taxon>
        <taxon>Opitutales</taxon>
        <taxon>Opitutaceae</taxon>
        <taxon>Cephaloticoccus</taxon>
    </lineage>
</organism>
<keyword evidence="3" id="KW-1185">Reference proteome</keyword>
<evidence type="ECO:0000259" key="1">
    <source>
        <dbReference type="Pfam" id="PF26300"/>
    </source>
</evidence>
<dbReference type="Proteomes" id="UP000071392">
    <property type="component" value="Unassembled WGS sequence"/>
</dbReference>
<gene>
    <name evidence="2" type="ORF">AXK12_06580</name>
</gene>
<reference evidence="2 3" key="1">
    <citation type="submission" date="2016-02" db="EMBL/GenBank/DDBJ databases">
        <authorList>
            <person name="Wen L."/>
            <person name="He K."/>
            <person name="Yang H."/>
        </authorList>
    </citation>
    <scope>NUCLEOTIDE SEQUENCE [LARGE SCALE GENOMIC DNA]</scope>
    <source>
        <strain evidence="2 3">CV41</strain>
    </source>
</reference>
<dbReference type="Pfam" id="PF26300">
    <property type="entry name" value="PEPCK_PPi_lobe_2"/>
    <property type="match status" value="1"/>
</dbReference>
<dbReference type="InterPro" id="IPR058710">
    <property type="entry name" value="PEPCK_lobe_2"/>
</dbReference>
<evidence type="ECO:0000313" key="3">
    <source>
        <dbReference type="Proteomes" id="UP000071392"/>
    </source>
</evidence>
<dbReference type="EMBL" id="LSZP01000047">
    <property type="protein sequence ID" value="KXU34931.1"/>
    <property type="molecule type" value="Genomic_DNA"/>
</dbReference>
<feature type="domain" description="PPi-type phosphoenolpyruvate carboxykinase lobe 2" evidence="1">
    <location>
        <begin position="515"/>
        <end position="624"/>
    </location>
</feature>
<name>A0A139SK49_9BACT</name>
<comment type="caution">
    <text evidence="2">The sequence shown here is derived from an EMBL/GenBank/DDBJ whole genome shotgun (WGS) entry which is preliminary data.</text>
</comment>